<dbReference type="Proteomes" id="UP000509414">
    <property type="component" value="Chromosome"/>
</dbReference>
<dbReference type="AlphaFoldDB" id="A0A7H9CII3"/>
<name>A0A7H9CII3_9BACT</name>
<gene>
    <name evidence="2" type="ORF">CINF_0653</name>
</gene>
<protein>
    <recommendedName>
        <fullName evidence="1">HP0268 domain-containing protein</fullName>
    </recommendedName>
</protein>
<dbReference type="RefSeq" id="WP_179975739.1">
    <property type="nucleotide sequence ID" value="NZ_CP049075.1"/>
</dbReference>
<evidence type="ECO:0000313" key="2">
    <source>
        <dbReference type="EMBL" id="QLI05175.1"/>
    </source>
</evidence>
<sequence length="81" mass="9817">MELRLARDEINKKPSHTISLEKIENELQKQGEKIYYFDKENTHKQLISMVEHFEKKGFSVYHRIVKYGLNESQYCYEVHIL</sequence>
<reference evidence="2 3" key="1">
    <citation type="submission" date="2020-02" db="EMBL/GenBank/DDBJ databases">
        <title>Complete genome sequence of the novel Campylobacter species Candidatus Campylobacter infans.</title>
        <authorList>
            <person name="Duim B."/>
            <person name="Zomer A."/>
            <person name="van der Graaf L."/>
            <person name="Wagenaar J."/>
        </authorList>
    </citation>
    <scope>NUCLEOTIDE SEQUENCE [LARGE SCALE GENOMIC DNA]</scope>
    <source>
        <strain evidence="2 3">19S00001</strain>
    </source>
</reference>
<feature type="domain" description="HP0268" evidence="1">
    <location>
        <begin position="1"/>
        <end position="81"/>
    </location>
</feature>
<dbReference type="EMBL" id="CP049075">
    <property type="protein sequence ID" value="QLI05175.1"/>
    <property type="molecule type" value="Genomic_DNA"/>
</dbReference>
<keyword evidence="3" id="KW-1185">Reference proteome</keyword>
<accession>A0A7H9CII3</accession>
<evidence type="ECO:0000259" key="1">
    <source>
        <dbReference type="Pfam" id="PF18618"/>
    </source>
</evidence>
<proteinExistence type="predicted"/>
<evidence type="ECO:0000313" key="3">
    <source>
        <dbReference type="Proteomes" id="UP000509414"/>
    </source>
</evidence>
<dbReference type="InterPro" id="IPR040748">
    <property type="entry name" value="HP0268"/>
</dbReference>
<dbReference type="Pfam" id="PF18618">
    <property type="entry name" value="HP0268"/>
    <property type="match status" value="1"/>
</dbReference>
<organism evidence="2 3">
    <name type="scientific">Candidatus Campylobacter infans</name>
    <dbReference type="NCBI Taxonomy" id="2561898"/>
    <lineage>
        <taxon>Bacteria</taxon>
        <taxon>Pseudomonadati</taxon>
        <taxon>Campylobacterota</taxon>
        <taxon>Epsilonproteobacteria</taxon>
        <taxon>Campylobacterales</taxon>
        <taxon>Campylobacteraceae</taxon>
        <taxon>Campylobacter</taxon>
    </lineage>
</organism>
<dbReference type="KEGG" id="cinf:CINF_0653"/>